<comment type="caution">
    <text evidence="2">The sequence shown here is derived from an EMBL/GenBank/DDBJ whole genome shotgun (WGS) entry which is preliminary data.</text>
</comment>
<dbReference type="RefSeq" id="WP_232572515.1">
    <property type="nucleotide sequence ID" value="NZ_CP089466.1"/>
</dbReference>
<keyword evidence="3" id="KW-1185">Reference proteome</keyword>
<name>A0ABD5NAK2_9EURY</name>
<reference evidence="2 3" key="1">
    <citation type="journal article" date="2019" name="Int. J. Syst. Evol. Microbiol.">
        <title>The Global Catalogue of Microorganisms (GCM) 10K type strain sequencing project: providing services to taxonomists for standard genome sequencing and annotation.</title>
        <authorList>
            <consortium name="The Broad Institute Genomics Platform"/>
            <consortium name="The Broad Institute Genome Sequencing Center for Infectious Disease"/>
            <person name="Wu L."/>
            <person name="Ma J."/>
        </authorList>
    </citation>
    <scope>NUCLEOTIDE SEQUENCE [LARGE SCALE GENOMIC DNA]</scope>
    <source>
        <strain evidence="2 3">CGMCC 1.12562</strain>
    </source>
</reference>
<gene>
    <name evidence="2" type="ORF">ACFOKC_01205</name>
</gene>
<keyword evidence="1" id="KW-1133">Transmembrane helix</keyword>
<dbReference type="EMBL" id="JBHRWN010000002">
    <property type="protein sequence ID" value="MFC3476333.1"/>
    <property type="molecule type" value="Genomic_DNA"/>
</dbReference>
<organism evidence="2 3">
    <name type="scientific">Halobacterium litoreum</name>
    <dbReference type="NCBI Taxonomy" id="2039234"/>
    <lineage>
        <taxon>Archaea</taxon>
        <taxon>Methanobacteriati</taxon>
        <taxon>Methanobacteriota</taxon>
        <taxon>Stenosarchaea group</taxon>
        <taxon>Halobacteria</taxon>
        <taxon>Halobacteriales</taxon>
        <taxon>Halobacteriaceae</taxon>
        <taxon>Halobacterium</taxon>
    </lineage>
</organism>
<accession>A0ABD5NAK2</accession>
<dbReference type="GeneID" id="69117758"/>
<evidence type="ECO:0000256" key="1">
    <source>
        <dbReference type="SAM" id="Phobius"/>
    </source>
</evidence>
<keyword evidence="1" id="KW-0472">Membrane</keyword>
<evidence type="ECO:0000313" key="2">
    <source>
        <dbReference type="EMBL" id="MFC3476333.1"/>
    </source>
</evidence>
<feature type="transmembrane region" description="Helical" evidence="1">
    <location>
        <begin position="40"/>
        <end position="61"/>
    </location>
</feature>
<dbReference type="AlphaFoldDB" id="A0ABD5NAK2"/>
<protein>
    <submittedName>
        <fullName evidence="2">Uncharacterized protein</fullName>
    </submittedName>
</protein>
<evidence type="ECO:0000313" key="3">
    <source>
        <dbReference type="Proteomes" id="UP001595660"/>
    </source>
</evidence>
<proteinExistence type="predicted"/>
<dbReference type="Proteomes" id="UP001595660">
    <property type="component" value="Unassembled WGS sequence"/>
</dbReference>
<keyword evidence="1" id="KW-0812">Transmembrane</keyword>
<sequence>MPGVLAGLVTAGIAIMYIMEPAQGTSNVDAGFFEVTYEAGIGLYVTAAGGAGVFTGSLIGLTK</sequence>